<keyword evidence="3" id="KW-1185">Reference proteome</keyword>
<comment type="caution">
    <text evidence="2">The sequence shown here is derived from an EMBL/GenBank/DDBJ whole genome shotgun (WGS) entry which is preliminary data.</text>
</comment>
<dbReference type="InterPro" id="IPR011993">
    <property type="entry name" value="PH-like_dom_sf"/>
</dbReference>
<dbReference type="PANTHER" id="PTHR23138">
    <property type="entry name" value="RAN BINDING PROTEIN"/>
    <property type="match status" value="1"/>
</dbReference>
<accession>A0ABD0R5P5</accession>
<organism evidence="2 3">
    <name type="scientific">Cirrhinus mrigala</name>
    <name type="common">Mrigala</name>
    <dbReference type="NCBI Taxonomy" id="683832"/>
    <lineage>
        <taxon>Eukaryota</taxon>
        <taxon>Metazoa</taxon>
        <taxon>Chordata</taxon>
        <taxon>Craniata</taxon>
        <taxon>Vertebrata</taxon>
        <taxon>Euteleostomi</taxon>
        <taxon>Actinopterygii</taxon>
        <taxon>Neopterygii</taxon>
        <taxon>Teleostei</taxon>
        <taxon>Ostariophysi</taxon>
        <taxon>Cypriniformes</taxon>
        <taxon>Cyprinidae</taxon>
        <taxon>Labeoninae</taxon>
        <taxon>Labeonini</taxon>
        <taxon>Cirrhinus</taxon>
    </lineage>
</organism>
<evidence type="ECO:0000313" key="2">
    <source>
        <dbReference type="EMBL" id="KAL0193853.1"/>
    </source>
</evidence>
<dbReference type="PANTHER" id="PTHR23138:SF94">
    <property type="entry name" value="RAN BINDING PROTEIN 1"/>
    <property type="match status" value="1"/>
</dbReference>
<dbReference type="Proteomes" id="UP001529510">
    <property type="component" value="Unassembled WGS sequence"/>
</dbReference>
<dbReference type="SUPFAM" id="SSF50729">
    <property type="entry name" value="PH domain-like"/>
    <property type="match status" value="1"/>
</dbReference>
<dbReference type="Gene3D" id="2.30.29.30">
    <property type="entry name" value="Pleckstrin-homology domain (PH domain)/Phosphotyrosine-binding domain (PTB)"/>
    <property type="match status" value="1"/>
</dbReference>
<proteinExistence type="predicted"/>
<dbReference type="AlphaFoldDB" id="A0ABD0R5P5"/>
<dbReference type="EMBL" id="JAMKFB020000005">
    <property type="protein sequence ID" value="KAL0193853.1"/>
    <property type="molecule type" value="Genomic_DNA"/>
</dbReference>
<feature type="non-terminal residue" evidence="2">
    <location>
        <position position="52"/>
    </location>
</feature>
<dbReference type="InterPro" id="IPR000156">
    <property type="entry name" value="Ran_bind_dom"/>
</dbReference>
<sequence>RAKLYRFASENDPPEWKERGTGDVKLLRHKEKGSIRLLMRRDRTLKICANHH</sequence>
<evidence type="ECO:0000259" key="1">
    <source>
        <dbReference type="PROSITE" id="PS50196"/>
    </source>
</evidence>
<feature type="non-terminal residue" evidence="2">
    <location>
        <position position="1"/>
    </location>
</feature>
<reference evidence="2 3" key="1">
    <citation type="submission" date="2024-05" db="EMBL/GenBank/DDBJ databases">
        <title>Genome sequencing and assembly of Indian major carp, Cirrhinus mrigala (Hamilton, 1822).</title>
        <authorList>
            <person name="Mohindra V."/>
            <person name="Chowdhury L.M."/>
            <person name="Lal K."/>
            <person name="Jena J.K."/>
        </authorList>
    </citation>
    <scope>NUCLEOTIDE SEQUENCE [LARGE SCALE GENOMIC DNA]</scope>
    <source>
        <strain evidence="2">CM1030</strain>
        <tissue evidence="2">Blood</tissue>
    </source>
</reference>
<dbReference type="Pfam" id="PF00638">
    <property type="entry name" value="Ran_BP1"/>
    <property type="match status" value="1"/>
</dbReference>
<feature type="domain" description="RanBD1" evidence="1">
    <location>
        <begin position="1"/>
        <end position="52"/>
    </location>
</feature>
<dbReference type="InterPro" id="IPR045255">
    <property type="entry name" value="RanBP1-like"/>
</dbReference>
<dbReference type="PROSITE" id="PS50196">
    <property type="entry name" value="RANBD1"/>
    <property type="match status" value="1"/>
</dbReference>
<protein>
    <recommendedName>
        <fullName evidence="1">RanBD1 domain-containing protein</fullName>
    </recommendedName>
</protein>
<evidence type="ECO:0000313" key="3">
    <source>
        <dbReference type="Proteomes" id="UP001529510"/>
    </source>
</evidence>
<name>A0ABD0R5P5_CIRMR</name>
<gene>
    <name evidence="2" type="ORF">M9458_012149</name>
</gene>